<dbReference type="GO" id="GO:0016491">
    <property type="term" value="F:oxidoreductase activity"/>
    <property type="evidence" value="ECO:0007669"/>
    <property type="project" value="InterPro"/>
</dbReference>
<gene>
    <name evidence="2" type="ORF">EV700_1955</name>
</gene>
<dbReference type="InterPro" id="IPR018713">
    <property type="entry name" value="MPAB/Lcp_cat_dom"/>
</dbReference>
<dbReference type="RefSeq" id="WP_130413202.1">
    <property type="nucleotide sequence ID" value="NZ_SHKX01000012.1"/>
</dbReference>
<proteinExistence type="predicted"/>
<accession>A0A4Q7Z5Z8</accession>
<name>A0A4Q7Z5Z8_9GAMM</name>
<dbReference type="EMBL" id="SHKX01000012">
    <property type="protein sequence ID" value="RZU45143.1"/>
    <property type="molecule type" value="Genomic_DNA"/>
</dbReference>
<dbReference type="Pfam" id="PF09995">
    <property type="entry name" value="MPAB_Lcp_cat"/>
    <property type="match status" value="1"/>
</dbReference>
<feature type="domain" description="ER-bound oxygenase mpaB/mpaB'/Rubber oxygenase catalytic" evidence="1">
    <location>
        <begin position="135"/>
        <end position="349"/>
    </location>
</feature>
<dbReference type="OrthoDB" id="6072815at2"/>
<dbReference type="PANTHER" id="PTHR37539">
    <property type="entry name" value="SECRETED PROTEIN-RELATED"/>
    <property type="match status" value="1"/>
</dbReference>
<dbReference type="AlphaFoldDB" id="A0A4Q7Z5Z8"/>
<evidence type="ECO:0000259" key="1">
    <source>
        <dbReference type="Pfam" id="PF09995"/>
    </source>
</evidence>
<keyword evidence="3" id="KW-1185">Reference proteome</keyword>
<organism evidence="2 3">
    <name type="scientific">Fluviicoccus keumensis</name>
    <dbReference type="NCBI Taxonomy" id="1435465"/>
    <lineage>
        <taxon>Bacteria</taxon>
        <taxon>Pseudomonadati</taxon>
        <taxon>Pseudomonadota</taxon>
        <taxon>Gammaproteobacteria</taxon>
        <taxon>Moraxellales</taxon>
        <taxon>Moraxellaceae</taxon>
        <taxon>Fluviicoccus</taxon>
    </lineage>
</organism>
<dbReference type="InterPro" id="IPR037473">
    <property type="entry name" value="Lcp-like"/>
</dbReference>
<dbReference type="PANTHER" id="PTHR37539:SF1">
    <property type="entry name" value="ER-BOUND OXYGENASE MPAB_MPAB'_RUBBER OXYGENASE CATALYTIC DOMAIN-CONTAINING PROTEIN"/>
    <property type="match status" value="1"/>
</dbReference>
<reference evidence="2 3" key="1">
    <citation type="submission" date="2019-02" db="EMBL/GenBank/DDBJ databases">
        <title>Genomic Encyclopedia of Type Strains, Phase IV (KMG-IV): sequencing the most valuable type-strain genomes for metagenomic binning, comparative biology and taxonomic classification.</title>
        <authorList>
            <person name="Goeker M."/>
        </authorList>
    </citation>
    <scope>NUCLEOTIDE SEQUENCE [LARGE SCALE GENOMIC DNA]</scope>
    <source>
        <strain evidence="2 3">DSM 105135</strain>
    </source>
</reference>
<evidence type="ECO:0000313" key="2">
    <source>
        <dbReference type="EMBL" id="RZU45143.1"/>
    </source>
</evidence>
<comment type="caution">
    <text evidence="2">The sequence shown here is derived from an EMBL/GenBank/DDBJ whole genome shotgun (WGS) entry which is preliminary data.</text>
</comment>
<protein>
    <submittedName>
        <fullName evidence="2">Uncharacterized protein DUF2236</fullName>
    </submittedName>
</protein>
<dbReference type="Proteomes" id="UP000292423">
    <property type="component" value="Unassembled WGS sequence"/>
</dbReference>
<sequence length="412" mass="47027">MTAIAHPRPTPQRVRPFEKTRVKTPGWLKLILGRELAPTRAEYDRVVDALWDGDPAMDKMLDWMYASDPALARRQFKQAMEEGIERVENAPEALKTFFRTVETPPAWVDRQLLDEGMRFIHGTGLASTYVLRDLALMGGYLLSGFNQSLLMTGALNRGTAQRVAETGKWWMDCTTPGGLERFGEGFKTTLHVRLVHALVRRNLAARPDWDSAKWGLPVSQIDMVATYLGFSAVMLGGLRKLGLPVTPRESKAVMHLWSYACWLMGVEEKWLVFSERDAIVLLNHTFMTQSKPDDTSREMAIALANEPLERHFPSFQALRRRLYYHQHLSVSRFFLGPDKMAQLGLPENILPWYPWLTLLPRFATYSLRHWLPGQRAEQERRGRREQEDALASLFGDKTHGVIQPGANHPAHT</sequence>
<evidence type="ECO:0000313" key="3">
    <source>
        <dbReference type="Proteomes" id="UP000292423"/>
    </source>
</evidence>